<dbReference type="Proteomes" id="UP000478052">
    <property type="component" value="Unassembled WGS sequence"/>
</dbReference>
<accession>A0A6G0ZQG7</accession>
<dbReference type="GO" id="GO:0030425">
    <property type="term" value="C:dendrite"/>
    <property type="evidence" value="ECO:0007669"/>
    <property type="project" value="TreeGrafter"/>
</dbReference>
<keyword evidence="10" id="KW-1185">Reference proteome</keyword>
<evidence type="ECO:0000256" key="1">
    <source>
        <dbReference type="ARBA" id="ARBA00004651"/>
    </source>
</evidence>
<dbReference type="AlphaFoldDB" id="A0A6G0ZQG7"/>
<evidence type="ECO:0000256" key="8">
    <source>
        <dbReference type="RuleBase" id="RU363108"/>
    </source>
</evidence>
<evidence type="ECO:0000313" key="10">
    <source>
        <dbReference type="Proteomes" id="UP000478052"/>
    </source>
</evidence>
<keyword evidence="7 8" id="KW-0807">Transducer</keyword>
<keyword evidence="2 8" id="KW-1003">Cell membrane</keyword>
<feature type="transmembrane region" description="Helical" evidence="8">
    <location>
        <begin position="262"/>
        <end position="282"/>
    </location>
</feature>
<dbReference type="EMBL" id="VUJU01000089">
    <property type="protein sequence ID" value="KAF0773181.1"/>
    <property type="molecule type" value="Genomic_DNA"/>
</dbReference>
<dbReference type="Pfam" id="PF08395">
    <property type="entry name" value="7tm_7"/>
    <property type="match status" value="1"/>
</dbReference>
<gene>
    <name evidence="9" type="ORF">FWK35_00002054</name>
</gene>
<comment type="function">
    <text evidence="8">Gustatory receptor which mediates acceptance or avoidance behavior, depending on its substrates.</text>
</comment>
<feature type="transmembrane region" description="Helical" evidence="8">
    <location>
        <begin position="12"/>
        <end position="32"/>
    </location>
</feature>
<dbReference type="GO" id="GO:0030424">
    <property type="term" value="C:axon"/>
    <property type="evidence" value="ECO:0007669"/>
    <property type="project" value="TreeGrafter"/>
</dbReference>
<dbReference type="OrthoDB" id="6366728at2759"/>
<feature type="transmembrane region" description="Helical" evidence="8">
    <location>
        <begin position="302"/>
        <end position="321"/>
    </location>
</feature>
<comment type="subcellular location">
    <subcellularLocation>
        <location evidence="1 8">Cell membrane</location>
        <topology evidence="1 8">Multi-pass membrane protein</topology>
    </subcellularLocation>
</comment>
<reference evidence="9 10" key="1">
    <citation type="submission" date="2019-08" db="EMBL/GenBank/DDBJ databases">
        <title>Whole genome of Aphis craccivora.</title>
        <authorList>
            <person name="Voronova N.V."/>
            <person name="Shulinski R.S."/>
            <person name="Bandarenka Y.V."/>
            <person name="Zhorov D.G."/>
            <person name="Warner D."/>
        </authorList>
    </citation>
    <scope>NUCLEOTIDE SEQUENCE [LARGE SCALE GENOMIC DNA]</scope>
    <source>
        <strain evidence="9">180601</strain>
        <tissue evidence="9">Whole Body</tissue>
    </source>
</reference>
<dbReference type="GO" id="GO:0050909">
    <property type="term" value="P:sensory perception of taste"/>
    <property type="evidence" value="ECO:0007669"/>
    <property type="project" value="InterPro"/>
</dbReference>
<dbReference type="GO" id="GO:0043025">
    <property type="term" value="C:neuronal cell body"/>
    <property type="evidence" value="ECO:0007669"/>
    <property type="project" value="TreeGrafter"/>
</dbReference>
<evidence type="ECO:0000256" key="2">
    <source>
        <dbReference type="ARBA" id="ARBA00022475"/>
    </source>
</evidence>
<dbReference type="GO" id="GO:0008049">
    <property type="term" value="P:male courtship behavior"/>
    <property type="evidence" value="ECO:0007669"/>
    <property type="project" value="TreeGrafter"/>
</dbReference>
<proteinExistence type="inferred from homology"/>
<dbReference type="PANTHER" id="PTHR21143">
    <property type="entry name" value="INVERTEBRATE GUSTATORY RECEPTOR"/>
    <property type="match status" value="1"/>
</dbReference>
<dbReference type="PANTHER" id="PTHR21143:SF133">
    <property type="entry name" value="GUSTATORY AND PHEROMONE RECEPTOR 32A-RELATED"/>
    <property type="match status" value="1"/>
</dbReference>
<dbReference type="GO" id="GO:0005886">
    <property type="term" value="C:plasma membrane"/>
    <property type="evidence" value="ECO:0007669"/>
    <property type="project" value="UniProtKB-SubCell"/>
</dbReference>
<organism evidence="9 10">
    <name type="scientific">Aphis craccivora</name>
    <name type="common">Cowpea aphid</name>
    <dbReference type="NCBI Taxonomy" id="307492"/>
    <lineage>
        <taxon>Eukaryota</taxon>
        <taxon>Metazoa</taxon>
        <taxon>Ecdysozoa</taxon>
        <taxon>Arthropoda</taxon>
        <taxon>Hexapoda</taxon>
        <taxon>Insecta</taxon>
        <taxon>Pterygota</taxon>
        <taxon>Neoptera</taxon>
        <taxon>Paraneoptera</taxon>
        <taxon>Hemiptera</taxon>
        <taxon>Sternorrhyncha</taxon>
        <taxon>Aphidomorpha</taxon>
        <taxon>Aphidoidea</taxon>
        <taxon>Aphididae</taxon>
        <taxon>Aphidini</taxon>
        <taxon>Aphis</taxon>
        <taxon>Aphis</taxon>
    </lineage>
</organism>
<keyword evidence="3 8" id="KW-0812">Transmembrane</keyword>
<feature type="transmembrane region" description="Helical" evidence="8">
    <location>
        <begin position="126"/>
        <end position="149"/>
    </location>
</feature>
<evidence type="ECO:0000313" key="9">
    <source>
        <dbReference type="EMBL" id="KAF0773181.1"/>
    </source>
</evidence>
<evidence type="ECO:0000256" key="5">
    <source>
        <dbReference type="ARBA" id="ARBA00023136"/>
    </source>
</evidence>
<sequence length="407" mass="46915">MATTTTLRGGALMWPTTCFWGACGVFTLDMAYNRFERWFSGWVYVSVLMNIANTPWSVCVLDGWCDDHLSTMYRRLYTRLVASTCLVSRAIIVYKACRHLTGFGDRELEYERSWPISGPRRRQYRIYASSVVIGYILLVLPVNLARLYLMHRSEEFDDAKLLLFYFFNMYTQNWSMCCMETHFAILCFGVYLKFRAINDELSAVRSDVMVSNRYPMALRSSSTAAAAAAASVLQDPRGRPMEAAVEELGVRHRLTRESVEQLNNMFGGQLALSLIALCVMMLFDIYNEAFRMVSTNFRSKFIFGWILQYLFRFFVIVITAHSTTQEGYKTKVLVTEINNRHLNNSTKYELQLFLKQMNHQSIDITACDCFTLNGHLIASAIAVGTTYLFVLIQFHSEIMQFTEHQKS</sequence>
<dbReference type="InterPro" id="IPR013604">
    <property type="entry name" value="7TM_chemorcpt"/>
</dbReference>
<keyword evidence="5 8" id="KW-0472">Membrane</keyword>
<feature type="transmembrane region" description="Helical" evidence="8">
    <location>
        <begin position="76"/>
        <end position="97"/>
    </location>
</feature>
<evidence type="ECO:0000256" key="7">
    <source>
        <dbReference type="ARBA" id="ARBA00023224"/>
    </source>
</evidence>
<dbReference type="GO" id="GO:0007635">
    <property type="term" value="P:chemosensory behavior"/>
    <property type="evidence" value="ECO:0007669"/>
    <property type="project" value="TreeGrafter"/>
</dbReference>
<evidence type="ECO:0000256" key="3">
    <source>
        <dbReference type="ARBA" id="ARBA00022692"/>
    </source>
</evidence>
<evidence type="ECO:0000256" key="4">
    <source>
        <dbReference type="ARBA" id="ARBA00022989"/>
    </source>
</evidence>
<feature type="transmembrane region" description="Helical" evidence="8">
    <location>
        <begin position="39"/>
        <end position="56"/>
    </location>
</feature>
<evidence type="ECO:0000256" key="6">
    <source>
        <dbReference type="ARBA" id="ARBA00023170"/>
    </source>
</evidence>
<dbReference type="GO" id="GO:0007165">
    <property type="term" value="P:signal transduction"/>
    <property type="evidence" value="ECO:0007669"/>
    <property type="project" value="UniProtKB-KW"/>
</dbReference>
<feature type="transmembrane region" description="Helical" evidence="8">
    <location>
        <begin position="169"/>
        <end position="192"/>
    </location>
</feature>
<comment type="caution">
    <text evidence="9">The sequence shown here is derived from an EMBL/GenBank/DDBJ whole genome shotgun (WGS) entry which is preliminary data.</text>
</comment>
<keyword evidence="4 8" id="KW-1133">Transmembrane helix</keyword>
<protein>
    <recommendedName>
        <fullName evidence="8">Gustatory receptor</fullName>
    </recommendedName>
</protein>
<name>A0A6G0ZQG7_APHCR</name>
<keyword evidence="6 8" id="KW-0675">Receptor</keyword>
<comment type="similarity">
    <text evidence="8">Belongs to the insect chemoreceptor superfamily. Gustatory receptor (GR) family.</text>
</comment>